<evidence type="ECO:0000259" key="4">
    <source>
        <dbReference type="Pfam" id="PF00892"/>
    </source>
</evidence>
<dbReference type="GO" id="GO:0015565">
    <property type="term" value="F:threonine efflux transmembrane transporter activity"/>
    <property type="evidence" value="ECO:0007669"/>
    <property type="project" value="TreeGrafter"/>
</dbReference>
<evidence type="ECO:0000256" key="1">
    <source>
        <dbReference type="ARBA" id="ARBA00007362"/>
    </source>
</evidence>
<organism evidence="5 6">
    <name type="scientific">Nakamurella flavida</name>
    <dbReference type="NCBI Taxonomy" id="363630"/>
    <lineage>
        <taxon>Bacteria</taxon>
        <taxon>Bacillati</taxon>
        <taxon>Actinomycetota</taxon>
        <taxon>Actinomycetes</taxon>
        <taxon>Nakamurellales</taxon>
        <taxon>Nakamurellaceae</taxon>
        <taxon>Nakamurella</taxon>
    </lineage>
</organism>
<accession>A0A938YJ31</accession>
<dbReference type="PANTHER" id="PTHR22911">
    <property type="entry name" value="ACYL-MALONYL CONDENSING ENZYME-RELATED"/>
    <property type="match status" value="1"/>
</dbReference>
<dbReference type="AlphaFoldDB" id="A0A938YJ31"/>
<feature type="transmembrane region" description="Helical" evidence="3">
    <location>
        <begin position="94"/>
        <end position="111"/>
    </location>
</feature>
<feature type="domain" description="EamA" evidence="4">
    <location>
        <begin position="144"/>
        <end position="270"/>
    </location>
</feature>
<name>A0A938YJ31_9ACTN</name>
<dbReference type="InterPro" id="IPR000620">
    <property type="entry name" value="EamA_dom"/>
</dbReference>
<keyword evidence="3" id="KW-0812">Transmembrane</keyword>
<protein>
    <submittedName>
        <fullName evidence="5">EamA family transporter</fullName>
    </submittedName>
</protein>
<keyword evidence="6" id="KW-1185">Reference proteome</keyword>
<feature type="transmembrane region" description="Helical" evidence="3">
    <location>
        <begin position="38"/>
        <end position="56"/>
    </location>
</feature>
<dbReference type="SUPFAM" id="SSF103481">
    <property type="entry name" value="Multidrug resistance efflux transporter EmrE"/>
    <property type="match status" value="2"/>
</dbReference>
<evidence type="ECO:0000256" key="2">
    <source>
        <dbReference type="SAM" id="MobiDB-lite"/>
    </source>
</evidence>
<evidence type="ECO:0000256" key="3">
    <source>
        <dbReference type="SAM" id="Phobius"/>
    </source>
</evidence>
<gene>
    <name evidence="5" type="ORF">JL107_04325</name>
</gene>
<feature type="transmembrane region" description="Helical" evidence="3">
    <location>
        <begin position="118"/>
        <end position="136"/>
    </location>
</feature>
<keyword evidence="3" id="KW-1133">Transmembrane helix</keyword>
<feature type="transmembrane region" description="Helical" evidence="3">
    <location>
        <begin position="198"/>
        <end position="220"/>
    </location>
</feature>
<feature type="transmembrane region" description="Helical" evidence="3">
    <location>
        <begin position="142"/>
        <end position="161"/>
    </location>
</feature>
<feature type="transmembrane region" description="Helical" evidence="3">
    <location>
        <begin position="232"/>
        <end position="252"/>
    </location>
</feature>
<feature type="transmembrane region" description="Helical" evidence="3">
    <location>
        <begin position="68"/>
        <end position="88"/>
    </location>
</feature>
<feature type="transmembrane region" description="Helical" evidence="3">
    <location>
        <begin position="173"/>
        <end position="192"/>
    </location>
</feature>
<dbReference type="Pfam" id="PF00892">
    <property type="entry name" value="EamA"/>
    <property type="match status" value="1"/>
</dbReference>
<proteinExistence type="inferred from homology"/>
<feature type="transmembrane region" description="Helical" evidence="3">
    <location>
        <begin position="258"/>
        <end position="274"/>
    </location>
</feature>
<dbReference type="RefSeq" id="WP_205255771.1">
    <property type="nucleotide sequence ID" value="NZ_BAAAPV010000002.1"/>
</dbReference>
<dbReference type="Proteomes" id="UP000663801">
    <property type="component" value="Unassembled WGS sequence"/>
</dbReference>
<dbReference type="InterPro" id="IPR037185">
    <property type="entry name" value="EmrE-like"/>
</dbReference>
<evidence type="ECO:0000313" key="5">
    <source>
        <dbReference type="EMBL" id="MBM9475668.1"/>
    </source>
</evidence>
<dbReference type="EMBL" id="JAERWL010000005">
    <property type="protein sequence ID" value="MBM9475668.1"/>
    <property type="molecule type" value="Genomic_DNA"/>
</dbReference>
<comment type="similarity">
    <text evidence="1">Belongs to the EamA transporter family.</text>
</comment>
<sequence length="301" mass="30407">MRAGVGRVPPWGLAVTAMFSVQLGSALSVGLVDEIGPAGTAWLRLSFGAVVLVLLARPPLRSVRRADLPTLLGLGVATGGMTIAFLAALERIPLGTAVAIEFLGPLGVAALRSGSRRALAWPGLALVGVVLLTEPWTGRVDAVGIAAAAAAAVGWAVYIVLTRRIGDRFSGIRGLAFTIPVAAVTAALVGVPQSAGRMTVGVLLVAAGVALLVPVLTFALEMLALRRMTATAFGTLMAVEPAFAVLLGLLVLHQRPSPAQAVGIAMVVAAGAAAQRGGRRDRPGPRPGGPGTPTPAQEAAC</sequence>
<dbReference type="GO" id="GO:0005886">
    <property type="term" value="C:plasma membrane"/>
    <property type="evidence" value="ECO:0007669"/>
    <property type="project" value="TreeGrafter"/>
</dbReference>
<reference evidence="5" key="1">
    <citation type="submission" date="2021-01" db="EMBL/GenBank/DDBJ databases">
        <title>KCTC 19127 draft genome.</title>
        <authorList>
            <person name="An D."/>
        </authorList>
    </citation>
    <scope>NUCLEOTIDE SEQUENCE</scope>
    <source>
        <strain evidence="5">KCTC 19127</strain>
    </source>
</reference>
<dbReference type="PANTHER" id="PTHR22911:SF37">
    <property type="entry name" value="THREONINE_HOMOSERINE EXPORTER RHTA"/>
    <property type="match status" value="1"/>
</dbReference>
<feature type="transmembrane region" description="Helical" evidence="3">
    <location>
        <begin position="12"/>
        <end position="32"/>
    </location>
</feature>
<keyword evidence="3" id="KW-0472">Membrane</keyword>
<feature type="region of interest" description="Disordered" evidence="2">
    <location>
        <begin position="275"/>
        <end position="301"/>
    </location>
</feature>
<evidence type="ECO:0000313" key="6">
    <source>
        <dbReference type="Proteomes" id="UP000663801"/>
    </source>
</evidence>
<comment type="caution">
    <text evidence="5">The sequence shown here is derived from an EMBL/GenBank/DDBJ whole genome shotgun (WGS) entry which is preliminary data.</text>
</comment>